<keyword evidence="2 4" id="KW-0560">Oxidoreductase</keyword>
<evidence type="ECO:0000256" key="2">
    <source>
        <dbReference type="ARBA" id="ARBA00023002"/>
    </source>
</evidence>
<feature type="domain" description="D-isomer specific 2-hydroxyacid dehydrogenase catalytic" evidence="5">
    <location>
        <begin position="27"/>
        <end position="321"/>
    </location>
</feature>
<dbReference type="PROSITE" id="PS00671">
    <property type="entry name" value="D_2_HYDROXYACID_DH_3"/>
    <property type="match status" value="1"/>
</dbReference>
<evidence type="ECO:0000256" key="4">
    <source>
        <dbReference type="RuleBase" id="RU003719"/>
    </source>
</evidence>
<keyword evidence="3" id="KW-0520">NAD</keyword>
<dbReference type="GO" id="GO:0008465">
    <property type="term" value="F:hydroxypyruvate reductase (NADH) activity"/>
    <property type="evidence" value="ECO:0007669"/>
    <property type="project" value="UniProtKB-EC"/>
</dbReference>
<feature type="domain" description="D-isomer specific 2-hydroxyacid dehydrogenase NAD-binding" evidence="6">
    <location>
        <begin position="113"/>
        <end position="290"/>
    </location>
</feature>
<dbReference type="SUPFAM" id="SSF52283">
    <property type="entry name" value="Formate/glycerate dehydrogenase catalytic domain-like"/>
    <property type="match status" value="1"/>
</dbReference>
<comment type="caution">
    <text evidence="7">The sequence shown here is derived from an EMBL/GenBank/DDBJ whole genome shotgun (WGS) entry which is preliminary data.</text>
</comment>
<protein>
    <submittedName>
        <fullName evidence="7">Glycerate dehydrogenase</fullName>
        <ecNumber evidence="7">1.1.1.29</ecNumber>
    </submittedName>
</protein>
<accession>A0A846MNS5</accession>
<reference evidence="7 8" key="1">
    <citation type="submission" date="2020-03" db="EMBL/GenBank/DDBJ databases">
        <title>Genomic Encyclopedia of Type Strains, Phase IV (KMG-IV): sequencing the most valuable type-strain genomes for metagenomic binning, comparative biology and taxonomic classification.</title>
        <authorList>
            <person name="Goeker M."/>
        </authorList>
    </citation>
    <scope>NUCLEOTIDE SEQUENCE [LARGE SCALE GENOMIC DNA]</scope>
    <source>
        <strain evidence="7 8">DSM 5718</strain>
    </source>
</reference>
<organism evidence="7 8">
    <name type="scientific">Thermonema lapsum</name>
    <dbReference type="NCBI Taxonomy" id="28195"/>
    <lineage>
        <taxon>Bacteria</taxon>
        <taxon>Pseudomonadati</taxon>
        <taxon>Bacteroidota</taxon>
        <taxon>Cytophagia</taxon>
        <taxon>Cytophagales</taxon>
        <taxon>Thermonemataceae</taxon>
        <taxon>Thermonema</taxon>
    </lineage>
</organism>
<dbReference type="GO" id="GO:0051287">
    <property type="term" value="F:NAD binding"/>
    <property type="evidence" value="ECO:0007669"/>
    <property type="project" value="InterPro"/>
</dbReference>
<proteinExistence type="inferred from homology"/>
<comment type="similarity">
    <text evidence="1 4">Belongs to the D-isomer specific 2-hydroxyacid dehydrogenase family.</text>
</comment>
<dbReference type="InterPro" id="IPR050418">
    <property type="entry name" value="D-iso_2-hydroxyacid_DH_PdxB"/>
</dbReference>
<dbReference type="Proteomes" id="UP000537126">
    <property type="component" value="Unassembled WGS sequence"/>
</dbReference>
<dbReference type="InterPro" id="IPR006139">
    <property type="entry name" value="D-isomer_2_OHA_DH_cat_dom"/>
</dbReference>
<gene>
    <name evidence="7" type="ORF">FHS56_000546</name>
</gene>
<dbReference type="EMBL" id="JAASRN010000001">
    <property type="protein sequence ID" value="NIK73060.1"/>
    <property type="molecule type" value="Genomic_DNA"/>
</dbReference>
<dbReference type="AlphaFoldDB" id="A0A846MNS5"/>
<evidence type="ECO:0000259" key="6">
    <source>
        <dbReference type="Pfam" id="PF02826"/>
    </source>
</evidence>
<name>A0A846MNS5_9BACT</name>
<dbReference type="FunFam" id="3.40.50.720:FF:000203">
    <property type="entry name" value="D-3-phosphoglycerate dehydrogenase (SerA)"/>
    <property type="match status" value="1"/>
</dbReference>
<dbReference type="SUPFAM" id="SSF51735">
    <property type="entry name" value="NAD(P)-binding Rossmann-fold domains"/>
    <property type="match status" value="1"/>
</dbReference>
<dbReference type="CDD" id="cd12162">
    <property type="entry name" value="2-Hacid_dh_4"/>
    <property type="match status" value="1"/>
</dbReference>
<evidence type="ECO:0000313" key="7">
    <source>
        <dbReference type="EMBL" id="NIK73060.1"/>
    </source>
</evidence>
<sequence>MQTNKLLEIVVLDSHPLDVGDLDWSELRSLGTLTLYEHTAPGEVVARASSAEVVLVNKVVLDRPILEQLPRLKYIGLLASGYNNVDIAYARERGIVVTNASGYGTMSVAQHTLALMLAACNEIPLHNSSTHEGEWKGGWCYWKRPIVELAGKQLGIVGLGNIGYQVSRMARALGMWVVAHHPDKAEVQRKGARWVPLDELFATSDVVSLHCPLTAETEKLVNAQRLSLMKPTAVLVNTARGALIDEEALFEALKNHRIKAAALDVLTQEPPPPGHPLLTLPNCIVTPHNAWSSYESRSRLLAIVVDNLRAFIEGNPKNVVNF</sequence>
<dbReference type="InterPro" id="IPR029753">
    <property type="entry name" value="D-isomer_DH_CS"/>
</dbReference>
<evidence type="ECO:0000256" key="3">
    <source>
        <dbReference type="ARBA" id="ARBA00023027"/>
    </source>
</evidence>
<evidence type="ECO:0000256" key="1">
    <source>
        <dbReference type="ARBA" id="ARBA00005854"/>
    </source>
</evidence>
<dbReference type="InterPro" id="IPR006140">
    <property type="entry name" value="D-isomer_DH_NAD-bd"/>
</dbReference>
<evidence type="ECO:0000259" key="5">
    <source>
        <dbReference type="Pfam" id="PF00389"/>
    </source>
</evidence>
<dbReference type="Pfam" id="PF00389">
    <property type="entry name" value="2-Hacid_dh"/>
    <property type="match status" value="1"/>
</dbReference>
<dbReference type="PROSITE" id="PS00670">
    <property type="entry name" value="D_2_HYDROXYACID_DH_2"/>
    <property type="match status" value="1"/>
</dbReference>
<dbReference type="PANTHER" id="PTHR43761">
    <property type="entry name" value="D-ISOMER SPECIFIC 2-HYDROXYACID DEHYDROGENASE FAMILY PROTEIN (AFU_ORTHOLOGUE AFUA_1G13630)"/>
    <property type="match status" value="1"/>
</dbReference>
<dbReference type="InterPro" id="IPR036291">
    <property type="entry name" value="NAD(P)-bd_dom_sf"/>
</dbReference>
<dbReference type="Pfam" id="PF02826">
    <property type="entry name" value="2-Hacid_dh_C"/>
    <property type="match status" value="1"/>
</dbReference>
<dbReference type="Gene3D" id="3.40.50.720">
    <property type="entry name" value="NAD(P)-binding Rossmann-like Domain"/>
    <property type="match status" value="2"/>
</dbReference>
<dbReference type="RefSeq" id="WP_243844130.1">
    <property type="nucleotide sequence ID" value="NZ_JAASRN010000001.1"/>
</dbReference>
<evidence type="ECO:0000313" key="8">
    <source>
        <dbReference type="Proteomes" id="UP000537126"/>
    </source>
</evidence>
<dbReference type="PANTHER" id="PTHR43761:SF1">
    <property type="entry name" value="D-ISOMER SPECIFIC 2-HYDROXYACID DEHYDROGENASE CATALYTIC DOMAIN-CONTAINING PROTEIN-RELATED"/>
    <property type="match status" value="1"/>
</dbReference>
<keyword evidence="8" id="KW-1185">Reference proteome</keyword>
<dbReference type="EC" id="1.1.1.29" evidence="7"/>